<evidence type="ECO:0000313" key="1">
    <source>
        <dbReference type="EMBL" id="KAI0522384.1"/>
    </source>
</evidence>
<gene>
    <name evidence="1" type="ORF">KFK09_004763</name>
</gene>
<dbReference type="PANTHER" id="PTHR33240">
    <property type="entry name" value="OS08G0508500 PROTEIN"/>
    <property type="match status" value="1"/>
</dbReference>
<keyword evidence="2" id="KW-1185">Reference proteome</keyword>
<dbReference type="PANTHER" id="PTHR33240:SF15">
    <property type="entry name" value="GAG-PRO-LIKE PROTEIN"/>
    <property type="match status" value="1"/>
</dbReference>
<reference evidence="1" key="1">
    <citation type="journal article" date="2022" name="Front. Genet.">
        <title>Chromosome-Scale Assembly of the Dendrobium nobile Genome Provides Insights Into the Molecular Mechanism of the Biosynthesis of the Medicinal Active Ingredient of Dendrobium.</title>
        <authorList>
            <person name="Xu Q."/>
            <person name="Niu S.-C."/>
            <person name="Li K.-L."/>
            <person name="Zheng P.-J."/>
            <person name="Zhang X.-J."/>
            <person name="Jia Y."/>
            <person name="Liu Y."/>
            <person name="Niu Y.-X."/>
            <person name="Yu L.-H."/>
            <person name="Chen D.-F."/>
            <person name="Zhang G.-Q."/>
        </authorList>
    </citation>
    <scope>NUCLEOTIDE SEQUENCE</scope>
    <source>
        <tissue evidence="1">Leaf</tissue>
    </source>
</reference>
<dbReference type="EMBL" id="JAGYWB010000005">
    <property type="protein sequence ID" value="KAI0522384.1"/>
    <property type="molecule type" value="Genomic_DNA"/>
</dbReference>
<sequence>MPSQVLIAATKEPTLKKSRADHSIAFNYFDLEGINTPHQDPLVISAGIGDPCYKVKKILIDNGSSVDVPLYSTFLNMGLAREKLQPAAGPLYGFYNRHVRVEGMISLPVVLGEFPRQATHSIQFIVVKSKSTYNAIFGRPLQLIFGIVASIPHFKLKFLTPSGTGVVRGDQQEAQSCYLRQAQPRPSITLSIKDFDLRNEEIS</sequence>
<accession>A0A8T3BTV3</accession>
<organism evidence="1 2">
    <name type="scientific">Dendrobium nobile</name>
    <name type="common">Orchid</name>
    <dbReference type="NCBI Taxonomy" id="94219"/>
    <lineage>
        <taxon>Eukaryota</taxon>
        <taxon>Viridiplantae</taxon>
        <taxon>Streptophyta</taxon>
        <taxon>Embryophyta</taxon>
        <taxon>Tracheophyta</taxon>
        <taxon>Spermatophyta</taxon>
        <taxon>Magnoliopsida</taxon>
        <taxon>Liliopsida</taxon>
        <taxon>Asparagales</taxon>
        <taxon>Orchidaceae</taxon>
        <taxon>Epidendroideae</taxon>
        <taxon>Malaxideae</taxon>
        <taxon>Dendrobiinae</taxon>
        <taxon>Dendrobium</taxon>
    </lineage>
</organism>
<dbReference type="OrthoDB" id="1937476at2759"/>
<dbReference type="AlphaFoldDB" id="A0A8T3BTV3"/>
<dbReference type="Proteomes" id="UP000829196">
    <property type="component" value="Unassembled WGS sequence"/>
</dbReference>
<comment type="caution">
    <text evidence="1">The sequence shown here is derived from an EMBL/GenBank/DDBJ whole genome shotgun (WGS) entry which is preliminary data.</text>
</comment>
<proteinExistence type="predicted"/>
<evidence type="ECO:0000313" key="2">
    <source>
        <dbReference type="Proteomes" id="UP000829196"/>
    </source>
</evidence>
<name>A0A8T3BTV3_DENNO</name>
<evidence type="ECO:0008006" key="3">
    <source>
        <dbReference type="Google" id="ProtNLM"/>
    </source>
</evidence>
<protein>
    <recommendedName>
        <fullName evidence="3">Peptidase A2 domain-containing protein</fullName>
    </recommendedName>
</protein>